<dbReference type="EMBL" id="JAVRRD010000012">
    <property type="protein sequence ID" value="KAK5053039.1"/>
    <property type="molecule type" value="Genomic_DNA"/>
</dbReference>
<dbReference type="InterPro" id="IPR044611">
    <property type="entry name" value="E3A/B/C-like"/>
</dbReference>
<dbReference type="Pfam" id="PF00632">
    <property type="entry name" value="HECT"/>
    <property type="match status" value="1"/>
</dbReference>
<dbReference type="SUPFAM" id="SSF56204">
    <property type="entry name" value="Hect, E3 ligase catalytic domain"/>
    <property type="match status" value="1"/>
</dbReference>
<dbReference type="PANTHER" id="PTHR45700:SF2">
    <property type="entry name" value="UBIQUITIN-PROTEIN LIGASE E3C"/>
    <property type="match status" value="1"/>
</dbReference>
<evidence type="ECO:0000256" key="7">
    <source>
        <dbReference type="SAM" id="MobiDB-lite"/>
    </source>
</evidence>
<evidence type="ECO:0000256" key="4">
    <source>
        <dbReference type="ARBA" id="ARBA00022679"/>
    </source>
</evidence>
<evidence type="ECO:0000256" key="3">
    <source>
        <dbReference type="ARBA" id="ARBA00012485"/>
    </source>
</evidence>
<dbReference type="Proteomes" id="UP001358417">
    <property type="component" value="Unassembled WGS sequence"/>
</dbReference>
<dbReference type="GO" id="GO:0061630">
    <property type="term" value="F:ubiquitin protein ligase activity"/>
    <property type="evidence" value="ECO:0007669"/>
    <property type="project" value="UniProtKB-EC"/>
</dbReference>
<keyword evidence="5 6" id="KW-0833">Ubl conjugation pathway</keyword>
<keyword evidence="10" id="KW-1185">Reference proteome</keyword>
<dbReference type="RefSeq" id="XP_064706481.1">
    <property type="nucleotide sequence ID" value="XM_064845627.1"/>
</dbReference>
<dbReference type="SMART" id="SM00119">
    <property type="entry name" value="HECTc"/>
    <property type="match status" value="1"/>
</dbReference>
<dbReference type="InterPro" id="IPR000569">
    <property type="entry name" value="HECT_dom"/>
</dbReference>
<feature type="region of interest" description="Disordered" evidence="7">
    <location>
        <begin position="691"/>
        <end position="717"/>
    </location>
</feature>
<dbReference type="AlphaFoldDB" id="A0AAV9NA33"/>
<feature type="compositionally biased region" description="Polar residues" evidence="7">
    <location>
        <begin position="1"/>
        <end position="24"/>
    </location>
</feature>
<dbReference type="PROSITE" id="PS50096">
    <property type="entry name" value="IQ"/>
    <property type="match status" value="1"/>
</dbReference>
<dbReference type="GeneID" id="89970225"/>
<sequence length="1239" mass="139219">MHTSFTGSTRKTRQVNLSGRNATNPWAALNKPGAAKPSSTGHDAVAQAQADRLKRQQDRERQTASRSIQRLWRGHAGRREIKAIWRNMWDTNEQKRLGTNHKLNYESVIESGSVIPEYHDDTQLSHQLSLLLRFQEFRRGAVRDLEDTSRLVYFGQALRQTISPSQQLDLTAAWRQNLARLGLVVLRHLKTVPQLNSATLPSSYGSYLIAILSFLCQIISQETSEQSPIYFDAISSVLDTASNQSWRDQALDLTNTLLTSPQPGRRQTYSAFARIILTQPILSTDSSMLRSITETVDLQMLSDAITVQVQNLGDLQPRPFTNDQLLWQLAYLVCINKSQNRSKSVQGSYIGALSALLASCAPDIATRLDLVDSPMFGDATPPTEPLPPFIREMLLKIPQQDYVRRTLEAMGDSLNTGGGSLGSDFDAAKRLANYALGLLNAFPSKAQNTRMLLHQGTFAFIGGANMSITQYFWATTRKTGVFRKIVQNHRTVLSLLREAAPEHNQIGQAPLSQSEIAHWQDEWKITILFFELYGFILRLMDDSEFFSLAKSPLVGTTANSSTSVISRKGALPLEDVAVMTTFLKNLAFSLYWYAADLAETNEGDDEADLSVLFGMSSQPPVKTTQKIQQTLTGNGLSQAYLKGLVTGLLRQLHEIDSRQPFVPADHWLMTDQVNMTGFIPAVVAEEEKRHELVGDDEQEEEQDFADVDSDGADASMGSGASGALLSTMFGIRQPHVPRSRASRQADLLERQRLQARRKRQIESVAPRLEILRNLPFFIPFETRVQIFREFIFRDQIRRRDGAVDPDTWRMSVAANSQGRDIDGRRRGLDILSRHHAQIHRESVFEDAYEAFYPLGEALKEPIQITFIDQFGAQEAGIDGGGVTKEFLMSVTSEAFDPDTSLSMFKENSQRFLFPNPLIYEESSRHLKKLGRKPHTEGYTRPMNEFLRRFQFLGRVVGKCLYEGILIDVSFAGFFLLKWALTGGSTVGSTETAYRPTINDVREYDEELYQGLLKLKNYPGDVESDFGLDFTVTDTFNVMDVDGQEALETVTTELKPKGANFPVTNISRFDYINRIVRRKLLEQPKVVTDAFLSGLGQIIQPSWLAMFNQKELQKLVGGDSSELDIADLRRNTQYGGLYQIGDDGLEHPTVQLFWKALQEMDNADRRKVLKFVTSTPRAPLLGFSHLNPKFSIRDSSEDQARLPSTSTCVNLLKLPRYGDIKTMKDKLLYAVNSGAGFDLS</sequence>
<evidence type="ECO:0000256" key="1">
    <source>
        <dbReference type="ARBA" id="ARBA00000885"/>
    </source>
</evidence>
<evidence type="ECO:0000256" key="6">
    <source>
        <dbReference type="PROSITE-ProRule" id="PRU00104"/>
    </source>
</evidence>
<proteinExistence type="predicted"/>
<dbReference type="FunFam" id="3.30.2410.10:FF:000017">
    <property type="entry name" value="E3 ubiquitin-protein ligase UPL7"/>
    <property type="match status" value="1"/>
</dbReference>
<keyword evidence="4" id="KW-0808">Transferase</keyword>
<protein>
    <recommendedName>
        <fullName evidence="3">HECT-type E3 ubiquitin transferase</fullName>
        <ecNumber evidence="3">2.3.2.26</ecNumber>
    </recommendedName>
</protein>
<dbReference type="GO" id="GO:0006511">
    <property type="term" value="P:ubiquitin-dependent protein catabolic process"/>
    <property type="evidence" value="ECO:0007669"/>
    <property type="project" value="TreeGrafter"/>
</dbReference>
<accession>A0AAV9NA33</accession>
<dbReference type="Gene3D" id="3.30.2160.10">
    <property type="entry name" value="Hect, E3 ligase catalytic domain"/>
    <property type="match status" value="1"/>
</dbReference>
<dbReference type="CDD" id="cd00078">
    <property type="entry name" value="HECTc"/>
    <property type="match status" value="1"/>
</dbReference>
<evidence type="ECO:0000256" key="2">
    <source>
        <dbReference type="ARBA" id="ARBA00004906"/>
    </source>
</evidence>
<feature type="domain" description="HECT" evidence="8">
    <location>
        <begin position="858"/>
        <end position="1239"/>
    </location>
</feature>
<dbReference type="GO" id="GO:0000209">
    <property type="term" value="P:protein polyubiquitination"/>
    <property type="evidence" value="ECO:0007669"/>
    <property type="project" value="InterPro"/>
</dbReference>
<dbReference type="Gene3D" id="3.90.1750.10">
    <property type="entry name" value="Hect, E3 ligase catalytic domains"/>
    <property type="match status" value="1"/>
</dbReference>
<comment type="catalytic activity">
    <reaction evidence="1">
        <text>S-ubiquitinyl-[E2 ubiquitin-conjugating enzyme]-L-cysteine + [acceptor protein]-L-lysine = [E2 ubiquitin-conjugating enzyme]-L-cysteine + N(6)-ubiquitinyl-[acceptor protein]-L-lysine.</text>
        <dbReference type="EC" id="2.3.2.26"/>
    </reaction>
</comment>
<organism evidence="9 10">
    <name type="scientific">Exophiala bonariae</name>
    <dbReference type="NCBI Taxonomy" id="1690606"/>
    <lineage>
        <taxon>Eukaryota</taxon>
        <taxon>Fungi</taxon>
        <taxon>Dikarya</taxon>
        <taxon>Ascomycota</taxon>
        <taxon>Pezizomycotina</taxon>
        <taxon>Eurotiomycetes</taxon>
        <taxon>Chaetothyriomycetidae</taxon>
        <taxon>Chaetothyriales</taxon>
        <taxon>Herpotrichiellaceae</taxon>
        <taxon>Exophiala</taxon>
    </lineage>
</organism>
<dbReference type="Gene3D" id="3.30.2410.10">
    <property type="entry name" value="Hect, E3 ligase catalytic domain"/>
    <property type="match status" value="1"/>
</dbReference>
<feature type="compositionally biased region" description="Acidic residues" evidence="7">
    <location>
        <begin position="694"/>
        <end position="711"/>
    </location>
</feature>
<reference evidence="9 10" key="1">
    <citation type="submission" date="2023-08" db="EMBL/GenBank/DDBJ databases">
        <title>Black Yeasts Isolated from many extreme environments.</title>
        <authorList>
            <person name="Coleine C."/>
            <person name="Stajich J.E."/>
            <person name="Selbmann L."/>
        </authorList>
    </citation>
    <scope>NUCLEOTIDE SEQUENCE [LARGE SCALE GENOMIC DNA]</scope>
    <source>
        <strain evidence="9 10">CCFEE 5792</strain>
    </source>
</reference>
<evidence type="ECO:0000259" key="8">
    <source>
        <dbReference type="PROSITE" id="PS50237"/>
    </source>
</evidence>
<comment type="caution">
    <text evidence="9">The sequence shown here is derived from an EMBL/GenBank/DDBJ whole genome shotgun (WGS) entry which is preliminary data.</text>
</comment>
<evidence type="ECO:0000256" key="5">
    <source>
        <dbReference type="ARBA" id="ARBA00022786"/>
    </source>
</evidence>
<dbReference type="InterPro" id="IPR035983">
    <property type="entry name" value="Hect_E3_ubiquitin_ligase"/>
</dbReference>
<evidence type="ECO:0000313" key="9">
    <source>
        <dbReference type="EMBL" id="KAK5053039.1"/>
    </source>
</evidence>
<comment type="pathway">
    <text evidence="2">Protein modification; protein ubiquitination.</text>
</comment>
<dbReference type="PROSITE" id="PS50237">
    <property type="entry name" value="HECT"/>
    <property type="match status" value="1"/>
</dbReference>
<dbReference type="CDD" id="cd23767">
    <property type="entry name" value="IQCD"/>
    <property type="match status" value="1"/>
</dbReference>
<dbReference type="EC" id="2.3.2.26" evidence="3"/>
<name>A0AAV9NA33_9EURO</name>
<feature type="region of interest" description="Disordered" evidence="7">
    <location>
        <begin position="1"/>
        <end position="45"/>
    </location>
</feature>
<evidence type="ECO:0000313" key="10">
    <source>
        <dbReference type="Proteomes" id="UP001358417"/>
    </source>
</evidence>
<gene>
    <name evidence="9" type="ORF">LTR84_002013</name>
</gene>
<dbReference type="PANTHER" id="PTHR45700">
    <property type="entry name" value="UBIQUITIN-PROTEIN LIGASE E3C"/>
    <property type="match status" value="1"/>
</dbReference>
<feature type="active site" description="Glycyl thioester intermediate" evidence="6">
    <location>
        <position position="1207"/>
    </location>
</feature>